<dbReference type="KEGG" id="mmaa:FR932_11930"/>
<keyword evidence="1" id="KW-1133">Transmembrane helix</keyword>
<feature type="transmembrane region" description="Helical" evidence="1">
    <location>
        <begin position="59"/>
        <end position="77"/>
    </location>
</feature>
<dbReference type="Proteomes" id="UP000327424">
    <property type="component" value="Chromosome"/>
</dbReference>
<evidence type="ECO:0000313" key="2">
    <source>
        <dbReference type="EMBL" id="QFI38505.1"/>
    </source>
</evidence>
<sequence>MKLFEAIPLSVFVFYIRYMDLDTVEDWNRAFLISGVVAFLATLFLITQKINLSRIFLGVNLYLISAAMAIVSEQFWLNEIYAELHASGMLIWVVMVGLGSMLLSPQGFIGVDSPDKQNINKCSLLLLFTAICAFGLSFTFRGNIILSEAIPFILIFAMQHILTRKMTRMKGLV</sequence>
<protein>
    <submittedName>
        <fullName evidence="2">Uncharacterized protein</fullName>
    </submittedName>
</protein>
<evidence type="ECO:0000256" key="1">
    <source>
        <dbReference type="SAM" id="Phobius"/>
    </source>
</evidence>
<name>A0A5J6WNP7_MORMI</name>
<organism evidence="2 3">
    <name type="scientific">Moritella marina ATCC 15381</name>
    <dbReference type="NCBI Taxonomy" id="1202962"/>
    <lineage>
        <taxon>Bacteria</taxon>
        <taxon>Pseudomonadati</taxon>
        <taxon>Pseudomonadota</taxon>
        <taxon>Gammaproteobacteria</taxon>
        <taxon>Alteromonadales</taxon>
        <taxon>Moritellaceae</taxon>
        <taxon>Moritella</taxon>
    </lineage>
</organism>
<keyword evidence="1" id="KW-0472">Membrane</keyword>
<feature type="transmembrane region" description="Helical" evidence="1">
    <location>
        <begin position="144"/>
        <end position="162"/>
    </location>
</feature>
<keyword evidence="1" id="KW-0812">Transmembrane</keyword>
<reference evidence="2 3" key="1">
    <citation type="submission" date="2019-09" db="EMBL/GenBank/DDBJ databases">
        <title>Hybrid Assembly of the complete Genome of the Deep-Sea Bacterium Moritella marina from long Nanopore and Illumina reads.</title>
        <authorList>
            <person name="Magin S."/>
            <person name="Georgoulis A."/>
            <person name="Papadimitriou K."/>
            <person name="Iliakis G."/>
            <person name="Vorgias C.E."/>
        </authorList>
    </citation>
    <scope>NUCLEOTIDE SEQUENCE [LARGE SCALE GENOMIC DNA]</scope>
    <source>
        <strain evidence="2 3">MP-1</strain>
    </source>
</reference>
<accession>A0A5J6WNP7</accession>
<dbReference type="AlphaFoldDB" id="A0A5J6WNP7"/>
<dbReference type="RefSeq" id="WP_019442960.1">
    <property type="nucleotide sequence ID" value="NZ_ALOE01000038.1"/>
</dbReference>
<gene>
    <name evidence="2" type="ORF">FR932_11930</name>
</gene>
<feature type="transmembrane region" description="Helical" evidence="1">
    <location>
        <begin position="122"/>
        <end position="138"/>
    </location>
</feature>
<dbReference type="EMBL" id="CP044399">
    <property type="protein sequence ID" value="QFI38505.1"/>
    <property type="molecule type" value="Genomic_DNA"/>
</dbReference>
<evidence type="ECO:0000313" key="3">
    <source>
        <dbReference type="Proteomes" id="UP000327424"/>
    </source>
</evidence>
<proteinExistence type="predicted"/>
<feature type="transmembrane region" description="Helical" evidence="1">
    <location>
        <begin position="89"/>
        <end position="110"/>
    </location>
</feature>
<dbReference type="OrthoDB" id="5704311at2"/>
<feature type="transmembrane region" description="Helical" evidence="1">
    <location>
        <begin position="27"/>
        <end position="47"/>
    </location>
</feature>
<keyword evidence="3" id="KW-1185">Reference proteome</keyword>